<dbReference type="PANTHER" id="PTHR37816:SF2">
    <property type="entry name" value="DNA TOPOLOGY MODULATION PROTEIN FLAR-RELATED PROTEIN"/>
    <property type="match status" value="1"/>
</dbReference>
<proteinExistence type="predicted"/>
<evidence type="ECO:0000313" key="1">
    <source>
        <dbReference type="EMBL" id="GGP11957.1"/>
    </source>
</evidence>
<organism evidence="1 2">
    <name type="scientific">Oceanobacillus neutriphilus</name>
    <dbReference type="NCBI Taxonomy" id="531815"/>
    <lineage>
        <taxon>Bacteria</taxon>
        <taxon>Bacillati</taxon>
        <taxon>Bacillota</taxon>
        <taxon>Bacilli</taxon>
        <taxon>Bacillales</taxon>
        <taxon>Bacillaceae</taxon>
        <taxon>Oceanobacillus</taxon>
    </lineage>
</organism>
<dbReference type="SUPFAM" id="SSF52540">
    <property type="entry name" value="P-loop containing nucleoside triphosphate hydrolases"/>
    <property type="match status" value="1"/>
</dbReference>
<comment type="caution">
    <text evidence="1">The sequence shown here is derived from an EMBL/GenBank/DDBJ whole genome shotgun (WGS) entry which is preliminary data.</text>
</comment>
<dbReference type="InterPro" id="IPR027417">
    <property type="entry name" value="P-loop_NTPase"/>
</dbReference>
<sequence length="171" mass="20076">MQEEVKKIHIIGGAGSGKTYLARVLSDILAIPAADLDNLFWNKSYGTKKDPAIRDKELEDILSQDSWIMEGVYFAWLEASFEKADQIIVLHTNMYVRQMRIINRFLKRKLRILPTKKENIRDLVQLLKWNAAYDTNNLVKAQRKIEVYEEKVIHIYSKRELNQLLESIKQK</sequence>
<gene>
    <name evidence="1" type="ORF">GCM10011346_26040</name>
</gene>
<evidence type="ECO:0000313" key="2">
    <source>
        <dbReference type="Proteomes" id="UP000641206"/>
    </source>
</evidence>
<dbReference type="EMBL" id="BMLW01000007">
    <property type="protein sequence ID" value="GGP11957.1"/>
    <property type="molecule type" value="Genomic_DNA"/>
</dbReference>
<dbReference type="PANTHER" id="PTHR37816">
    <property type="entry name" value="YALI0E33011P"/>
    <property type="match status" value="1"/>
</dbReference>
<name>A0ABQ2NW52_9BACI</name>
<protein>
    <submittedName>
        <fullName evidence="1">DNA topology modulation protein FlaR</fullName>
    </submittedName>
</protein>
<dbReference type="Gene3D" id="3.40.50.300">
    <property type="entry name" value="P-loop containing nucleotide triphosphate hydrolases"/>
    <property type="match status" value="1"/>
</dbReference>
<keyword evidence="2" id="KW-1185">Reference proteome</keyword>
<reference evidence="2" key="1">
    <citation type="journal article" date="2019" name="Int. J. Syst. Evol. Microbiol.">
        <title>The Global Catalogue of Microorganisms (GCM) 10K type strain sequencing project: providing services to taxonomists for standard genome sequencing and annotation.</title>
        <authorList>
            <consortium name="The Broad Institute Genomics Platform"/>
            <consortium name="The Broad Institute Genome Sequencing Center for Infectious Disease"/>
            <person name="Wu L."/>
            <person name="Ma J."/>
        </authorList>
    </citation>
    <scope>NUCLEOTIDE SEQUENCE [LARGE SCALE GENOMIC DNA]</scope>
    <source>
        <strain evidence="2">CGMCC 1.7693</strain>
    </source>
</reference>
<accession>A0ABQ2NW52</accession>
<dbReference type="InterPro" id="IPR052922">
    <property type="entry name" value="Cytidylate_Kinase-2"/>
</dbReference>
<dbReference type="Proteomes" id="UP000641206">
    <property type="component" value="Unassembled WGS sequence"/>
</dbReference>